<comment type="caution">
    <text evidence="1">The sequence shown here is derived from an EMBL/GenBank/DDBJ whole genome shotgun (WGS) entry which is preliminary data.</text>
</comment>
<dbReference type="Proteomes" id="UP001050808">
    <property type="component" value="Unassembled WGS sequence"/>
</dbReference>
<organism evidence="1 2">
    <name type="scientific">Streptomyces violascens</name>
    <dbReference type="NCBI Taxonomy" id="67381"/>
    <lineage>
        <taxon>Bacteria</taxon>
        <taxon>Bacillati</taxon>
        <taxon>Actinomycetota</taxon>
        <taxon>Actinomycetes</taxon>
        <taxon>Kitasatosporales</taxon>
        <taxon>Streptomycetaceae</taxon>
        <taxon>Streptomyces</taxon>
    </lineage>
</organism>
<evidence type="ECO:0000313" key="1">
    <source>
        <dbReference type="EMBL" id="GHI42358.1"/>
    </source>
</evidence>
<dbReference type="EMBL" id="BNDY01000017">
    <property type="protein sequence ID" value="GHI42358.1"/>
    <property type="molecule type" value="Genomic_DNA"/>
</dbReference>
<proteinExistence type="predicted"/>
<accession>A0ABQ3QYL6</accession>
<reference evidence="1" key="1">
    <citation type="submission" date="2024-05" db="EMBL/GenBank/DDBJ databases">
        <title>Whole genome shotgun sequence of Streptomyces violascens NBRC 12920.</title>
        <authorList>
            <person name="Komaki H."/>
            <person name="Tamura T."/>
        </authorList>
    </citation>
    <scope>NUCLEOTIDE SEQUENCE</scope>
    <source>
        <strain evidence="1">NBRC 12920</strain>
    </source>
</reference>
<keyword evidence="2" id="KW-1185">Reference proteome</keyword>
<gene>
    <name evidence="1" type="ORF">Sviol_67660</name>
</gene>
<evidence type="ECO:0000313" key="2">
    <source>
        <dbReference type="Proteomes" id="UP001050808"/>
    </source>
</evidence>
<sequence length="61" mass="6312">MSAAYETMPAAFAGIPGPHKDGVLGERDLLRRMACQRAKRPQLREATGGATAIGAGFVVAA</sequence>
<protein>
    <submittedName>
        <fullName evidence="1">Uncharacterized protein</fullName>
    </submittedName>
</protein>
<name>A0ABQ3QYL6_9ACTN</name>